<keyword evidence="3" id="KW-1185">Reference proteome</keyword>
<accession>A0A923S9W0</accession>
<dbReference type="InterPro" id="IPR036869">
    <property type="entry name" value="J_dom_sf"/>
</dbReference>
<gene>
    <name evidence="2" type="ORF">H8Z83_03720</name>
</gene>
<dbReference type="EMBL" id="JACOQI010000002">
    <property type="protein sequence ID" value="MBC5769432.1"/>
    <property type="molecule type" value="Genomic_DNA"/>
</dbReference>
<dbReference type="CDD" id="cd06257">
    <property type="entry name" value="DnaJ"/>
    <property type="match status" value="1"/>
</dbReference>
<dbReference type="AlphaFoldDB" id="A0A923S9W0"/>
<dbReference type="InterPro" id="IPR001623">
    <property type="entry name" value="DnaJ_domain"/>
</dbReference>
<dbReference type="RefSeq" id="WP_187013786.1">
    <property type="nucleotide sequence ID" value="NZ_JACOQI010000002.1"/>
</dbReference>
<protein>
    <submittedName>
        <fullName evidence="2">J domain-containing protein</fullName>
    </submittedName>
</protein>
<name>A0A923S9W0_9FIRM</name>
<sequence length="163" mass="18981">MKWFNNPETLEDLKKQYKKLAFQNHPDRGGKTSDMQEINAEYEALFSRLKDTHKNAEGEFYTARTATTETATEFMDIIEKLIHMEGIEIEVCGSWVWVTGDTRPHKEELKALSFRWSSNKSAWYFHRDGYKKRSKKSLTLDEIRGYYGSEKIEKEGSGKIAVA</sequence>
<keyword evidence="1" id="KW-0235">DNA replication</keyword>
<dbReference type="Proteomes" id="UP000620327">
    <property type="component" value="Unassembled WGS sequence"/>
</dbReference>
<dbReference type="GO" id="GO:0006260">
    <property type="term" value="P:DNA replication"/>
    <property type="evidence" value="ECO:0007669"/>
    <property type="project" value="UniProtKB-KW"/>
</dbReference>
<proteinExistence type="predicted"/>
<evidence type="ECO:0000313" key="3">
    <source>
        <dbReference type="Proteomes" id="UP000620327"/>
    </source>
</evidence>
<reference evidence="2" key="1">
    <citation type="submission" date="2020-08" db="EMBL/GenBank/DDBJ databases">
        <title>Genome public.</title>
        <authorList>
            <person name="Liu C."/>
            <person name="Sun Q."/>
        </authorList>
    </citation>
    <scope>NUCLEOTIDE SEQUENCE</scope>
    <source>
        <strain evidence="2">BX15</strain>
    </source>
</reference>
<evidence type="ECO:0000256" key="1">
    <source>
        <dbReference type="ARBA" id="ARBA00022705"/>
    </source>
</evidence>
<organism evidence="2 3">
    <name type="scientific">Dysosmobacter segnis</name>
    <dbReference type="NCBI Taxonomy" id="2763042"/>
    <lineage>
        <taxon>Bacteria</taxon>
        <taxon>Bacillati</taxon>
        <taxon>Bacillota</taxon>
        <taxon>Clostridia</taxon>
        <taxon>Eubacteriales</taxon>
        <taxon>Oscillospiraceae</taxon>
        <taxon>Dysosmobacter</taxon>
    </lineage>
</organism>
<dbReference type="SUPFAM" id="SSF46565">
    <property type="entry name" value="Chaperone J-domain"/>
    <property type="match status" value="1"/>
</dbReference>
<comment type="caution">
    <text evidence="2">The sequence shown here is derived from an EMBL/GenBank/DDBJ whole genome shotgun (WGS) entry which is preliminary data.</text>
</comment>
<dbReference type="Gene3D" id="1.10.287.110">
    <property type="entry name" value="DnaJ domain"/>
    <property type="match status" value="1"/>
</dbReference>
<evidence type="ECO:0000313" key="2">
    <source>
        <dbReference type="EMBL" id="MBC5769432.1"/>
    </source>
</evidence>